<proteinExistence type="predicted"/>
<sequence>AMFAGQSQISNPGDKLISIECLMDQYKRTMMVATPLSSLSNYYMQLLVFLSLPVCAVVFPMLFWRLRFRLASRRILRRDWGLALNAVLGRGTDMSVRVCNTSRYIFVSLYDILDAYIGCDAMIQNDELLDVLLAVKESPSDIVLDYVRSISHISDEPQALSTVKASYLQATKDEMRDKTVLSIIVLMFLVHPGLSNQIFQLYTCTELGYNEHGDRLFFLNPDLDVQCYDATHYKWMLFVGIPGLVLYT</sequence>
<keyword evidence="1" id="KW-0812">Transmembrane</keyword>
<name>A0A6A5A4W7_APHAT</name>
<accession>A0A6A5A4W7</accession>
<dbReference type="Proteomes" id="UP000469452">
    <property type="component" value="Unassembled WGS sequence"/>
</dbReference>
<protein>
    <submittedName>
        <fullName evidence="2">Uncharacterized protein</fullName>
    </submittedName>
</protein>
<dbReference type="PANTHER" id="PTHR11319">
    <property type="entry name" value="G PROTEIN-COUPLED RECEPTOR-RELATED"/>
    <property type="match status" value="1"/>
</dbReference>
<feature type="non-terminal residue" evidence="2">
    <location>
        <position position="1"/>
    </location>
</feature>
<reference evidence="2 3" key="1">
    <citation type="submission" date="2019-06" db="EMBL/GenBank/DDBJ databases">
        <title>Genomics analysis of Aphanomyces spp. identifies a new class of oomycete effector associated with host adaptation.</title>
        <authorList>
            <person name="Gaulin E."/>
        </authorList>
    </citation>
    <scope>NUCLEOTIDE SEQUENCE [LARGE SCALE GENOMIC DNA]</scope>
    <source>
        <strain evidence="2 3">E</strain>
    </source>
</reference>
<comment type="caution">
    <text evidence="2">The sequence shown here is derived from an EMBL/GenBank/DDBJ whole genome shotgun (WGS) entry which is preliminary data.</text>
</comment>
<keyword evidence="1" id="KW-1133">Transmembrane helix</keyword>
<feature type="transmembrane region" description="Helical" evidence="1">
    <location>
        <begin position="42"/>
        <end position="64"/>
    </location>
</feature>
<evidence type="ECO:0000313" key="2">
    <source>
        <dbReference type="EMBL" id="KAF0720604.1"/>
    </source>
</evidence>
<dbReference type="PANTHER" id="PTHR11319:SF35">
    <property type="entry name" value="OUTER MEMBRANE PROTEIN PMPC-RELATED"/>
    <property type="match status" value="1"/>
</dbReference>
<feature type="non-terminal residue" evidence="2">
    <location>
        <position position="248"/>
    </location>
</feature>
<dbReference type="EMBL" id="VJMI01016272">
    <property type="protein sequence ID" value="KAF0720604.1"/>
    <property type="molecule type" value="Genomic_DNA"/>
</dbReference>
<gene>
    <name evidence="2" type="ORF">AaE_010296</name>
</gene>
<dbReference type="AlphaFoldDB" id="A0A6A5A4W7"/>
<evidence type="ECO:0000256" key="1">
    <source>
        <dbReference type="SAM" id="Phobius"/>
    </source>
</evidence>
<keyword evidence="1" id="KW-0472">Membrane</keyword>
<evidence type="ECO:0000313" key="3">
    <source>
        <dbReference type="Proteomes" id="UP000469452"/>
    </source>
</evidence>
<organism evidence="2 3">
    <name type="scientific">Aphanomyces astaci</name>
    <name type="common">Crayfish plague agent</name>
    <dbReference type="NCBI Taxonomy" id="112090"/>
    <lineage>
        <taxon>Eukaryota</taxon>
        <taxon>Sar</taxon>
        <taxon>Stramenopiles</taxon>
        <taxon>Oomycota</taxon>
        <taxon>Saprolegniomycetes</taxon>
        <taxon>Saprolegniales</taxon>
        <taxon>Verrucalvaceae</taxon>
        <taxon>Aphanomyces</taxon>
    </lineage>
</organism>